<comment type="similarity">
    <text evidence="8">Belongs to the TMEM147 family.</text>
</comment>
<evidence type="ECO:0000256" key="2">
    <source>
        <dbReference type="ARBA" id="ARBA00004651"/>
    </source>
</evidence>
<keyword evidence="12" id="KW-0732">Signal</keyword>
<proteinExistence type="inferred from homology"/>
<keyword evidence="7 11" id="KW-0472">Membrane</keyword>
<evidence type="ECO:0000256" key="11">
    <source>
        <dbReference type="SAM" id="Phobius"/>
    </source>
</evidence>
<dbReference type="RefSeq" id="XP_004359663.1">
    <property type="nucleotide sequence ID" value="XM_004359606.1"/>
</dbReference>
<keyword evidence="5" id="KW-0256">Endoplasmic reticulum</keyword>
<evidence type="ECO:0000256" key="5">
    <source>
        <dbReference type="ARBA" id="ARBA00022824"/>
    </source>
</evidence>
<feature type="signal peptide" evidence="12">
    <location>
        <begin position="1"/>
        <end position="21"/>
    </location>
</feature>
<dbReference type="Pfam" id="PF09767">
    <property type="entry name" value="DUF2053"/>
    <property type="match status" value="1"/>
</dbReference>
<organism evidence="13 14">
    <name type="scientific">Cavenderia fasciculata</name>
    <name type="common">Slime mold</name>
    <name type="synonym">Dictyostelium fasciculatum</name>
    <dbReference type="NCBI Taxonomy" id="261658"/>
    <lineage>
        <taxon>Eukaryota</taxon>
        <taxon>Amoebozoa</taxon>
        <taxon>Evosea</taxon>
        <taxon>Eumycetozoa</taxon>
        <taxon>Dictyostelia</taxon>
        <taxon>Acytosteliales</taxon>
        <taxon>Cavenderiaceae</taxon>
        <taxon>Cavenderia</taxon>
    </lineage>
</organism>
<feature type="chain" id="PRO_5003313366" description="BOS complex subunit TMEM147" evidence="12">
    <location>
        <begin position="22"/>
        <end position="294"/>
    </location>
</feature>
<dbReference type="PANTHER" id="PTHR12869:SF0">
    <property type="entry name" value="BOS COMPLEX SUBUNIT TMEM147"/>
    <property type="match status" value="1"/>
</dbReference>
<gene>
    <name evidence="13" type="ORF">DFA_01699</name>
</gene>
<evidence type="ECO:0000256" key="12">
    <source>
        <dbReference type="SAM" id="SignalP"/>
    </source>
</evidence>
<evidence type="ECO:0000256" key="10">
    <source>
        <dbReference type="ARBA" id="ARBA00034899"/>
    </source>
</evidence>
<evidence type="ECO:0000313" key="14">
    <source>
        <dbReference type="Proteomes" id="UP000007797"/>
    </source>
</evidence>
<dbReference type="STRING" id="1054147.F4PU98"/>
<dbReference type="GO" id="GO:0005886">
    <property type="term" value="C:plasma membrane"/>
    <property type="evidence" value="ECO:0007669"/>
    <property type="project" value="UniProtKB-SubCell"/>
</dbReference>
<evidence type="ECO:0000256" key="8">
    <source>
        <dbReference type="ARBA" id="ARBA00034739"/>
    </source>
</evidence>
<dbReference type="OrthoDB" id="9993532at2759"/>
<feature type="transmembrane region" description="Helical" evidence="11">
    <location>
        <begin position="272"/>
        <end position="290"/>
    </location>
</feature>
<feature type="transmembrane region" description="Helical" evidence="11">
    <location>
        <begin position="95"/>
        <end position="117"/>
    </location>
</feature>
<evidence type="ECO:0000256" key="9">
    <source>
        <dbReference type="ARBA" id="ARBA00034846"/>
    </source>
</evidence>
<sequence>MILVIFPIAIYFVSLLRRVSLECTSITKGRTKVNNNSNETRTTALVCNLDLHLHRLHHHHHSIMTFLYFTSNLLVTYAPFYLLYKSTSLNEFKSFNIILQALCGNLITQVAKMMLLATFFPSFDTSTFSLYQGLVQCLSVVMDLFAIYFVTGFSQSKFAIATGWALADALQRLPQLWLGSLPLEFDSIHLIRSFESNTHTAHVIAIILLIGHLTKRAMKDTHFVSPSRYNAIASFRSVLSLSPLPALLSLAIFVSMSSISSVLLHVFHQSPIIILTVNVLIVSLNCFSINKQIQ</sequence>
<accession>F4PU98</accession>
<dbReference type="KEGG" id="dfa:DFA_01699"/>
<name>F4PU98_CACFS</name>
<dbReference type="Proteomes" id="UP000007797">
    <property type="component" value="Unassembled WGS sequence"/>
</dbReference>
<dbReference type="AlphaFoldDB" id="F4PU98"/>
<comment type="subcellular location">
    <subcellularLocation>
        <location evidence="2">Cell membrane</location>
        <topology evidence="2">Multi-pass membrane protein</topology>
    </subcellularLocation>
    <subcellularLocation>
        <location evidence="1">Endoplasmic reticulum membrane</location>
        <topology evidence="1">Multi-pass membrane protein</topology>
    </subcellularLocation>
</comment>
<evidence type="ECO:0000256" key="7">
    <source>
        <dbReference type="ARBA" id="ARBA00023136"/>
    </source>
</evidence>
<evidence type="ECO:0000313" key="13">
    <source>
        <dbReference type="EMBL" id="EGG21813.1"/>
    </source>
</evidence>
<keyword evidence="14" id="KW-1185">Reference proteome</keyword>
<protein>
    <recommendedName>
        <fullName evidence="9">BOS complex subunit TMEM147</fullName>
    </recommendedName>
    <alternativeName>
        <fullName evidence="10">Transmembrane protein 147</fullName>
    </alternativeName>
</protein>
<dbReference type="OMA" id="FAIHRST"/>
<evidence type="ECO:0000256" key="4">
    <source>
        <dbReference type="ARBA" id="ARBA00022692"/>
    </source>
</evidence>
<dbReference type="PANTHER" id="PTHR12869">
    <property type="entry name" value="SMALL SEVEN TRANSMEMBRANE DOMAIN-CONTAINING PROTEIN"/>
    <property type="match status" value="1"/>
</dbReference>
<dbReference type="InterPro" id="IPR019164">
    <property type="entry name" value="TMEM147"/>
</dbReference>
<dbReference type="GeneID" id="14873462"/>
<evidence type="ECO:0000256" key="6">
    <source>
        <dbReference type="ARBA" id="ARBA00022989"/>
    </source>
</evidence>
<dbReference type="GO" id="GO:0005789">
    <property type="term" value="C:endoplasmic reticulum membrane"/>
    <property type="evidence" value="ECO:0007669"/>
    <property type="project" value="UniProtKB-SubCell"/>
</dbReference>
<reference evidence="14" key="1">
    <citation type="journal article" date="2011" name="Genome Res.">
        <title>Phylogeny-wide analysis of social amoeba genomes highlights ancient origins for complex intercellular communication.</title>
        <authorList>
            <person name="Heidel A.J."/>
            <person name="Lawal H.M."/>
            <person name="Felder M."/>
            <person name="Schilde C."/>
            <person name="Helps N.R."/>
            <person name="Tunggal B."/>
            <person name="Rivero F."/>
            <person name="John U."/>
            <person name="Schleicher M."/>
            <person name="Eichinger L."/>
            <person name="Platzer M."/>
            <person name="Noegel A.A."/>
            <person name="Schaap P."/>
            <person name="Gloeckner G."/>
        </authorList>
    </citation>
    <scope>NUCLEOTIDE SEQUENCE [LARGE SCALE GENOMIC DNA]</scope>
    <source>
        <strain evidence="14">SH3</strain>
    </source>
</reference>
<keyword evidence="4 11" id="KW-0812">Transmembrane</keyword>
<keyword evidence="6 11" id="KW-1133">Transmembrane helix</keyword>
<dbReference type="EMBL" id="GL883010">
    <property type="protein sequence ID" value="EGG21813.1"/>
    <property type="molecule type" value="Genomic_DNA"/>
</dbReference>
<feature type="transmembrane region" description="Helical" evidence="11">
    <location>
        <begin position="63"/>
        <end position="83"/>
    </location>
</feature>
<feature type="transmembrane region" description="Helical" evidence="11">
    <location>
        <begin position="244"/>
        <end position="266"/>
    </location>
</feature>
<keyword evidence="3" id="KW-1003">Cell membrane</keyword>
<feature type="transmembrane region" description="Helical" evidence="11">
    <location>
        <begin position="129"/>
        <end position="150"/>
    </location>
</feature>
<evidence type="ECO:0000256" key="3">
    <source>
        <dbReference type="ARBA" id="ARBA00022475"/>
    </source>
</evidence>
<evidence type="ECO:0000256" key="1">
    <source>
        <dbReference type="ARBA" id="ARBA00004477"/>
    </source>
</evidence>